<reference evidence="2" key="2">
    <citation type="journal article" date="2023" name="IMA Fungus">
        <title>Comparative genomic study of the Penicillium genus elucidates a diverse pangenome and 15 lateral gene transfer events.</title>
        <authorList>
            <person name="Petersen C."/>
            <person name="Sorensen T."/>
            <person name="Nielsen M.R."/>
            <person name="Sondergaard T.E."/>
            <person name="Sorensen J.L."/>
            <person name="Fitzpatrick D.A."/>
            <person name="Frisvad J.C."/>
            <person name="Nielsen K.L."/>
        </authorList>
    </citation>
    <scope>NUCLEOTIDE SEQUENCE</scope>
    <source>
        <strain evidence="2">IBT 26290</strain>
    </source>
</reference>
<feature type="compositionally biased region" description="Polar residues" evidence="1">
    <location>
        <begin position="288"/>
        <end position="306"/>
    </location>
</feature>
<feature type="compositionally biased region" description="Polar residues" evidence="1">
    <location>
        <begin position="265"/>
        <end position="278"/>
    </location>
</feature>
<dbReference type="PANTHER" id="PTHR42084:SF1">
    <property type="entry name" value="SERINE_THREONINE-PROTEIN KINASE PPK6"/>
    <property type="match status" value="1"/>
</dbReference>
<feature type="compositionally biased region" description="Acidic residues" evidence="1">
    <location>
        <begin position="228"/>
        <end position="240"/>
    </location>
</feature>
<sequence>MSADLLAEFGQGSGSGSSQSAAQLPQTVRPKTNSLIDGFDQTDDIFFGETSHTSQDWQQSPRLASPQSQYASAAPRQSAVYPTFDLPRQHDSDVLFDATEDAPASDTDDDWGDFEGPEATLQSQPRQSSVITPKAPVRAPAPAPQNLQDPSLAGTIDLLGGLSTAESTPSPTQPSQFGARNHSPQTGWENDSFGDWGKFTEAQIAQAAPPKASPRQNQKRTPVKSLLEDDSFGDWGDFTEEPSANLPPPKASPKKQPSLRAGAPSKTTPMKATPNKASIPTKALAATRATTSVQPNNPAKPNSTQPPWEDDAFDDWGDFGDGPAQPNPNCTSLSPPTSLSPQSFASNTPSSTPTVRPTNIPPPSILLEHLIDQLNNLQKEAQTAKTLPQPQKATTATKIHNTLHIAARIIAGRTHRWRRDTILAQSMRIGPARAGKPGGMKLSAVNKHEDVKEEQDAVDVLGLWRERAALFNSVVQAAGQKPIPVVSDPAALKVVTVRAELGGIKAGHACALCALKRDERVLRVDEEVVQDNFGEWWTEHWGHTGCRAYWEGNRGLLMQR</sequence>
<gene>
    <name evidence="2" type="ORF">N7482_000822</name>
</gene>
<reference evidence="2" key="1">
    <citation type="submission" date="2022-11" db="EMBL/GenBank/DDBJ databases">
        <authorList>
            <person name="Petersen C."/>
        </authorList>
    </citation>
    <scope>NUCLEOTIDE SEQUENCE</scope>
    <source>
        <strain evidence="2">IBT 26290</strain>
    </source>
</reference>
<feature type="compositionally biased region" description="Polar residues" evidence="1">
    <location>
        <begin position="344"/>
        <end position="357"/>
    </location>
</feature>
<proteinExistence type="predicted"/>
<feature type="region of interest" description="Disordered" evidence="1">
    <location>
        <begin position="1"/>
        <end position="363"/>
    </location>
</feature>
<protein>
    <recommendedName>
        <fullName evidence="4">Serine/threonine-protein kinase ppk6</fullName>
    </recommendedName>
</protein>
<feature type="compositionally biased region" description="Polar residues" evidence="1">
    <location>
        <begin position="50"/>
        <end position="62"/>
    </location>
</feature>
<accession>A0A9W9ICR1</accession>
<comment type="caution">
    <text evidence="2">The sequence shown here is derived from an EMBL/GenBank/DDBJ whole genome shotgun (WGS) entry which is preliminary data.</text>
</comment>
<feature type="compositionally biased region" description="Acidic residues" evidence="1">
    <location>
        <begin position="106"/>
        <end position="116"/>
    </location>
</feature>
<dbReference type="Proteomes" id="UP001149163">
    <property type="component" value="Unassembled WGS sequence"/>
</dbReference>
<dbReference type="AlphaFoldDB" id="A0A9W9ICR1"/>
<feature type="compositionally biased region" description="Low complexity" evidence="1">
    <location>
        <begin position="64"/>
        <end position="79"/>
    </location>
</feature>
<feature type="compositionally biased region" description="Polar residues" evidence="1">
    <location>
        <begin position="24"/>
        <end position="35"/>
    </location>
</feature>
<evidence type="ECO:0000313" key="3">
    <source>
        <dbReference type="Proteomes" id="UP001149163"/>
    </source>
</evidence>
<keyword evidence="3" id="KW-1185">Reference proteome</keyword>
<feature type="compositionally biased region" description="Low complexity" evidence="1">
    <location>
        <begin position="321"/>
        <end position="343"/>
    </location>
</feature>
<dbReference type="RefSeq" id="XP_056546553.1">
    <property type="nucleotide sequence ID" value="XM_056682947.1"/>
</dbReference>
<dbReference type="PANTHER" id="PTHR42084">
    <property type="entry name" value="YALI0E26631P"/>
    <property type="match status" value="1"/>
</dbReference>
<evidence type="ECO:0008006" key="4">
    <source>
        <dbReference type="Google" id="ProtNLM"/>
    </source>
</evidence>
<organism evidence="2 3">
    <name type="scientific">Penicillium canariense</name>
    <dbReference type="NCBI Taxonomy" id="189055"/>
    <lineage>
        <taxon>Eukaryota</taxon>
        <taxon>Fungi</taxon>
        <taxon>Dikarya</taxon>
        <taxon>Ascomycota</taxon>
        <taxon>Pezizomycotina</taxon>
        <taxon>Eurotiomycetes</taxon>
        <taxon>Eurotiomycetidae</taxon>
        <taxon>Eurotiales</taxon>
        <taxon>Aspergillaceae</taxon>
        <taxon>Penicillium</taxon>
    </lineage>
</organism>
<feature type="compositionally biased region" description="Acidic residues" evidence="1">
    <location>
        <begin position="308"/>
        <end position="318"/>
    </location>
</feature>
<dbReference type="GeneID" id="81422123"/>
<evidence type="ECO:0000256" key="1">
    <source>
        <dbReference type="SAM" id="MobiDB-lite"/>
    </source>
</evidence>
<feature type="compositionally biased region" description="Polar residues" evidence="1">
    <location>
        <begin position="164"/>
        <end position="189"/>
    </location>
</feature>
<feature type="compositionally biased region" description="Polar residues" evidence="1">
    <location>
        <begin position="120"/>
        <end position="131"/>
    </location>
</feature>
<dbReference type="EMBL" id="JAPQKN010000001">
    <property type="protein sequence ID" value="KAJ5174945.1"/>
    <property type="molecule type" value="Genomic_DNA"/>
</dbReference>
<evidence type="ECO:0000313" key="2">
    <source>
        <dbReference type="EMBL" id="KAJ5174945.1"/>
    </source>
</evidence>
<name>A0A9W9ICR1_9EURO</name>
<dbReference type="OrthoDB" id="5420391at2759"/>